<evidence type="ECO:0000313" key="3">
    <source>
        <dbReference type="Proteomes" id="UP001178508"/>
    </source>
</evidence>
<reference evidence="2" key="1">
    <citation type="submission" date="2023-08" db="EMBL/GenBank/DDBJ databases">
        <authorList>
            <person name="Alioto T."/>
            <person name="Alioto T."/>
            <person name="Gomez Garrido J."/>
        </authorList>
    </citation>
    <scope>NUCLEOTIDE SEQUENCE</scope>
</reference>
<dbReference type="EMBL" id="OY660885">
    <property type="protein sequence ID" value="CAJ1084386.1"/>
    <property type="molecule type" value="Genomic_DNA"/>
</dbReference>
<feature type="compositionally biased region" description="Basic and acidic residues" evidence="1">
    <location>
        <begin position="13"/>
        <end position="26"/>
    </location>
</feature>
<proteinExistence type="predicted"/>
<gene>
    <name evidence="2" type="ORF">XNOV1_A014258</name>
</gene>
<evidence type="ECO:0000313" key="2">
    <source>
        <dbReference type="EMBL" id="CAJ1084386.1"/>
    </source>
</evidence>
<accession>A0AAV1HFU5</accession>
<feature type="region of interest" description="Disordered" evidence="1">
    <location>
        <begin position="1"/>
        <end position="51"/>
    </location>
</feature>
<organism evidence="2 3">
    <name type="scientific">Xyrichtys novacula</name>
    <name type="common">Pearly razorfish</name>
    <name type="synonym">Hemipteronotus novacula</name>
    <dbReference type="NCBI Taxonomy" id="13765"/>
    <lineage>
        <taxon>Eukaryota</taxon>
        <taxon>Metazoa</taxon>
        <taxon>Chordata</taxon>
        <taxon>Craniata</taxon>
        <taxon>Vertebrata</taxon>
        <taxon>Euteleostomi</taxon>
        <taxon>Actinopterygii</taxon>
        <taxon>Neopterygii</taxon>
        <taxon>Teleostei</taxon>
        <taxon>Neoteleostei</taxon>
        <taxon>Acanthomorphata</taxon>
        <taxon>Eupercaria</taxon>
        <taxon>Labriformes</taxon>
        <taxon>Labridae</taxon>
        <taxon>Xyrichtys</taxon>
    </lineage>
</organism>
<evidence type="ECO:0000256" key="1">
    <source>
        <dbReference type="SAM" id="MobiDB-lite"/>
    </source>
</evidence>
<protein>
    <submittedName>
        <fullName evidence="2">Uncharacterized protein</fullName>
    </submittedName>
</protein>
<dbReference type="AlphaFoldDB" id="A0AAV1HFU5"/>
<sequence length="51" mass="5698">MGRHCVSAIFPPEPRETETQSEERYSRKSGNSKKVLKVRIPAGGTVKQDPD</sequence>
<name>A0AAV1HFU5_XYRNO</name>
<dbReference type="Proteomes" id="UP001178508">
    <property type="component" value="Chromosome 22"/>
</dbReference>
<keyword evidence="3" id="KW-1185">Reference proteome</keyword>